<feature type="region of interest" description="Disordered" evidence="9">
    <location>
        <begin position="1"/>
        <end position="23"/>
    </location>
</feature>
<dbReference type="FunFam" id="1.10.10.2150:FF:000001">
    <property type="entry name" value="Ribosomal RNA-processing protein 8"/>
    <property type="match status" value="1"/>
</dbReference>
<dbReference type="Gene3D" id="3.40.50.150">
    <property type="entry name" value="Vaccinia Virus protein VP39"/>
    <property type="match status" value="1"/>
</dbReference>
<evidence type="ECO:0000256" key="4">
    <source>
        <dbReference type="ARBA" id="ARBA00022603"/>
    </source>
</evidence>
<dbReference type="GeneID" id="14877366"/>
<dbReference type="OrthoDB" id="10258825at2759"/>
<dbReference type="InterPro" id="IPR001680">
    <property type="entry name" value="WD40_rpt"/>
</dbReference>
<evidence type="ECO:0000256" key="1">
    <source>
        <dbReference type="ARBA" id="ARBA00004604"/>
    </source>
</evidence>
<evidence type="ECO:0008006" key="12">
    <source>
        <dbReference type="Google" id="ProtNLM"/>
    </source>
</evidence>
<dbReference type="Gene3D" id="2.130.10.10">
    <property type="entry name" value="YVTN repeat-like/Quinoprotein amine dehydrogenase"/>
    <property type="match status" value="1"/>
</dbReference>
<evidence type="ECO:0000256" key="6">
    <source>
        <dbReference type="ARBA" id="ARBA00022691"/>
    </source>
</evidence>
<keyword evidence="5" id="KW-0808">Transferase</keyword>
<feature type="coiled-coil region" evidence="8">
    <location>
        <begin position="35"/>
        <end position="67"/>
    </location>
</feature>
<keyword evidence="4" id="KW-0489">Methyltransferase</keyword>
<protein>
    <recommendedName>
        <fullName evidence="12">Ribosomal RNA-processing protein 8</fullName>
    </recommendedName>
</protein>
<keyword evidence="3" id="KW-0698">rRNA processing</keyword>
<dbReference type="RefSeq" id="XP_004362685.1">
    <property type="nucleotide sequence ID" value="XM_004362628.1"/>
</dbReference>
<evidence type="ECO:0000256" key="5">
    <source>
        <dbReference type="ARBA" id="ARBA00022679"/>
    </source>
</evidence>
<dbReference type="SUPFAM" id="SSF50978">
    <property type="entry name" value="WD40 repeat-like"/>
    <property type="match status" value="1"/>
</dbReference>
<dbReference type="AlphaFoldDB" id="F4PGK0"/>
<dbReference type="InterPro" id="IPR007823">
    <property type="entry name" value="RRP8"/>
</dbReference>
<dbReference type="KEGG" id="dfa:DFA_03079"/>
<dbReference type="Proteomes" id="UP000007797">
    <property type="component" value="Unassembled WGS sequence"/>
</dbReference>
<dbReference type="GO" id="GO:0008168">
    <property type="term" value="F:methyltransferase activity"/>
    <property type="evidence" value="ECO:0007669"/>
    <property type="project" value="UniProtKB-KW"/>
</dbReference>
<dbReference type="InterPro" id="IPR029063">
    <property type="entry name" value="SAM-dependent_MTases_sf"/>
</dbReference>
<comment type="similarity">
    <text evidence="2">Belongs to the methyltransferase superfamily. RRP8 family.</text>
</comment>
<feature type="compositionally biased region" description="Basic residues" evidence="9">
    <location>
        <begin position="11"/>
        <end position="23"/>
    </location>
</feature>
<gene>
    <name evidence="10" type="ORF">DFA_03079</name>
</gene>
<keyword evidence="11" id="KW-1185">Reference proteome</keyword>
<keyword evidence="7" id="KW-0539">Nucleus</keyword>
<feature type="compositionally biased region" description="Basic and acidic residues" evidence="9">
    <location>
        <begin position="1"/>
        <end position="10"/>
    </location>
</feature>
<keyword evidence="6" id="KW-0949">S-adenosyl-L-methionine</keyword>
<dbReference type="Gene3D" id="1.10.10.2150">
    <property type="entry name" value="Ribosomal RNA-processing protein 8, N-terminal domain"/>
    <property type="match status" value="1"/>
</dbReference>
<evidence type="ECO:0000256" key="8">
    <source>
        <dbReference type="SAM" id="Coils"/>
    </source>
</evidence>
<keyword evidence="8" id="KW-0175">Coiled coil</keyword>
<name>F4PGK0_CACFS</name>
<dbReference type="PANTHER" id="PTHR12787">
    <property type="entry name" value="RIBOSOMAL RNA-PROCESSING PROTEIN 8"/>
    <property type="match status" value="1"/>
</dbReference>
<evidence type="ECO:0000256" key="3">
    <source>
        <dbReference type="ARBA" id="ARBA00022552"/>
    </source>
</evidence>
<proteinExistence type="inferred from homology"/>
<comment type="subcellular location">
    <subcellularLocation>
        <location evidence="1">Nucleus</location>
        <location evidence="1">Nucleolus</location>
    </subcellularLocation>
</comment>
<evidence type="ECO:0000256" key="7">
    <source>
        <dbReference type="ARBA" id="ARBA00023242"/>
    </source>
</evidence>
<dbReference type="GO" id="GO:0005730">
    <property type="term" value="C:nucleolus"/>
    <property type="evidence" value="ECO:0007669"/>
    <property type="project" value="UniProtKB-SubCell"/>
</dbReference>
<dbReference type="InterPro" id="IPR042036">
    <property type="entry name" value="RRP8_N"/>
</dbReference>
<dbReference type="STRING" id="1054147.F4PGK0"/>
<evidence type="ECO:0000313" key="10">
    <source>
        <dbReference type="EMBL" id="EGG24834.1"/>
    </source>
</evidence>
<dbReference type="InterPro" id="IPR015943">
    <property type="entry name" value="WD40/YVTN_repeat-like_dom_sf"/>
</dbReference>
<evidence type="ECO:0000256" key="2">
    <source>
        <dbReference type="ARBA" id="ARBA00006301"/>
    </source>
</evidence>
<sequence>MARNIKQDKAKGRKVKAKKDVRFKRTAPVKQYIPKKKIEEEGSAAELAAQQKEQERVEMKRNNLKNILLQNQKNHFKKEHIDKKEITKKKQLTNKIDPEQQKKNLWAPKSFDVHYTTEDTYVEKTTEQELQESAKNGEMSGFQLAIRDHLKGGRFRFLNESLYTKDSTESLQEFERDPSLFDQYHIGYQEQVKSWPVHPLKFIIRDLKKLGRITIADMGCGDAELHQKLSFKHTIYSFDLVSTNKHVTACDIANVPLEDETVDYVVFCLSLMGTNYPDFIAEANRILVKGGKLKIAEIESRIPSNNAFVRLISKFGFDLVSKDTRNQYFFTFEFQKKSSIKEKNIVITDAPTFVCFIVNKEIIIIMVVDNNNILLPLISTKVLYSPFDVKWVPFSSSVLTVGHSKDKGDIRIYRMSDIDTTNQSSNTLSLQNESRFENKIRCCSFFDSKNQSNRGYFVCGDFAGHLSIWNIDRMDSPITTIPNAHIGSVNAIDCGGNSNSQSSSELSYSIATGGRDGKVALWDSRSSFKSVSSTHSFSHNISQGKLDCWSVSLFGSNIIAGYENGDINVYDIKTNRLVSSTNFGFGVSSVNVNERQGLDNIMIGGNESQLLFGSTSNDGIIKKTKEIKGDGICKFVWSARYSPHNPSIFSIAGNDGTVTMYDNYKKMDQVKLGEMPIIALDYNKDFPNLIATVALNRLISILISPK</sequence>
<dbReference type="InterPro" id="IPR036322">
    <property type="entry name" value="WD40_repeat_dom_sf"/>
</dbReference>
<evidence type="ECO:0000256" key="9">
    <source>
        <dbReference type="SAM" id="MobiDB-lite"/>
    </source>
</evidence>
<reference evidence="11" key="1">
    <citation type="journal article" date="2011" name="Genome Res.">
        <title>Phylogeny-wide analysis of social amoeba genomes highlights ancient origins for complex intercellular communication.</title>
        <authorList>
            <person name="Heidel A.J."/>
            <person name="Lawal H.M."/>
            <person name="Felder M."/>
            <person name="Schilde C."/>
            <person name="Helps N.R."/>
            <person name="Tunggal B."/>
            <person name="Rivero F."/>
            <person name="John U."/>
            <person name="Schleicher M."/>
            <person name="Eichinger L."/>
            <person name="Platzer M."/>
            <person name="Noegel A.A."/>
            <person name="Schaap P."/>
            <person name="Gloeckner G."/>
        </authorList>
    </citation>
    <scope>NUCLEOTIDE SEQUENCE [LARGE SCALE GENOMIC DNA]</scope>
    <source>
        <strain evidence="11">SH3</strain>
    </source>
</reference>
<dbReference type="GO" id="GO:0032259">
    <property type="term" value="P:methylation"/>
    <property type="evidence" value="ECO:0007669"/>
    <property type="project" value="UniProtKB-KW"/>
</dbReference>
<dbReference type="EMBL" id="GL883006">
    <property type="protein sequence ID" value="EGG24834.1"/>
    <property type="molecule type" value="Genomic_DNA"/>
</dbReference>
<dbReference type="SUPFAM" id="SSF53335">
    <property type="entry name" value="S-adenosyl-L-methionine-dependent methyltransferases"/>
    <property type="match status" value="1"/>
</dbReference>
<accession>F4PGK0</accession>
<dbReference type="GO" id="GO:0006364">
    <property type="term" value="P:rRNA processing"/>
    <property type="evidence" value="ECO:0007669"/>
    <property type="project" value="UniProtKB-KW"/>
</dbReference>
<organism evidence="10 11">
    <name type="scientific">Cavenderia fasciculata</name>
    <name type="common">Slime mold</name>
    <name type="synonym">Dictyostelium fasciculatum</name>
    <dbReference type="NCBI Taxonomy" id="261658"/>
    <lineage>
        <taxon>Eukaryota</taxon>
        <taxon>Amoebozoa</taxon>
        <taxon>Evosea</taxon>
        <taxon>Eumycetozoa</taxon>
        <taxon>Dictyostelia</taxon>
        <taxon>Acytosteliales</taxon>
        <taxon>Cavenderiaceae</taxon>
        <taxon>Cavenderia</taxon>
    </lineage>
</organism>
<dbReference type="PANTHER" id="PTHR12787:SF0">
    <property type="entry name" value="RIBOSOMAL RNA-PROCESSING PROTEIN 8"/>
    <property type="match status" value="1"/>
</dbReference>
<dbReference type="Pfam" id="PF05148">
    <property type="entry name" value="Methyltransf_8"/>
    <property type="match status" value="1"/>
</dbReference>
<dbReference type="SMART" id="SM00320">
    <property type="entry name" value="WD40"/>
    <property type="match status" value="4"/>
</dbReference>
<evidence type="ECO:0000313" key="11">
    <source>
        <dbReference type="Proteomes" id="UP000007797"/>
    </source>
</evidence>